<proteinExistence type="inferred from homology"/>
<dbReference type="PANTHER" id="PTHR43000">
    <property type="entry name" value="DTDP-D-GLUCOSE 4,6-DEHYDRATASE-RELATED"/>
    <property type="match status" value="1"/>
</dbReference>
<dbReference type="Gene3D" id="3.40.50.720">
    <property type="entry name" value="NAD(P)-binding Rossmann-like Domain"/>
    <property type="match status" value="1"/>
</dbReference>
<dbReference type="InterPro" id="IPR036291">
    <property type="entry name" value="NAD(P)-bd_dom_sf"/>
</dbReference>
<gene>
    <name evidence="3" type="ORF">E6K73_07895</name>
</gene>
<evidence type="ECO:0000259" key="2">
    <source>
        <dbReference type="Pfam" id="PF01370"/>
    </source>
</evidence>
<feature type="domain" description="NAD-dependent epimerase/dehydratase" evidence="2">
    <location>
        <begin position="25"/>
        <end position="247"/>
    </location>
</feature>
<comment type="similarity">
    <text evidence="1">Belongs to the NAD(P)-dependent epimerase/dehydratase family.</text>
</comment>
<organism evidence="3 4">
    <name type="scientific">Eiseniibacteriota bacterium</name>
    <dbReference type="NCBI Taxonomy" id="2212470"/>
    <lineage>
        <taxon>Bacteria</taxon>
        <taxon>Candidatus Eiseniibacteriota</taxon>
    </lineage>
</organism>
<dbReference type="Proteomes" id="UP000320184">
    <property type="component" value="Unassembled WGS sequence"/>
</dbReference>
<accession>A0A538SG82</accession>
<dbReference type="InterPro" id="IPR001509">
    <property type="entry name" value="Epimerase_deHydtase"/>
</dbReference>
<name>A0A538SG82_UNCEI</name>
<evidence type="ECO:0000313" key="4">
    <source>
        <dbReference type="Proteomes" id="UP000320184"/>
    </source>
</evidence>
<evidence type="ECO:0000256" key="1">
    <source>
        <dbReference type="ARBA" id="ARBA00007637"/>
    </source>
</evidence>
<dbReference type="SUPFAM" id="SSF51735">
    <property type="entry name" value="NAD(P)-binding Rossmann-fold domains"/>
    <property type="match status" value="1"/>
</dbReference>
<protein>
    <submittedName>
        <fullName evidence="3">NAD(P)-dependent oxidoreductase</fullName>
    </submittedName>
</protein>
<comment type="caution">
    <text evidence="3">The sequence shown here is derived from an EMBL/GenBank/DDBJ whole genome shotgun (WGS) entry which is preliminary data.</text>
</comment>
<evidence type="ECO:0000313" key="3">
    <source>
        <dbReference type="EMBL" id="TMQ50372.1"/>
    </source>
</evidence>
<dbReference type="EMBL" id="VBOT01000101">
    <property type="protein sequence ID" value="TMQ50372.1"/>
    <property type="molecule type" value="Genomic_DNA"/>
</dbReference>
<reference evidence="3 4" key="1">
    <citation type="journal article" date="2019" name="Nat. Microbiol.">
        <title>Mediterranean grassland soil C-N compound turnover is dependent on rainfall and depth, and is mediated by genomically divergent microorganisms.</title>
        <authorList>
            <person name="Diamond S."/>
            <person name="Andeer P.F."/>
            <person name="Li Z."/>
            <person name="Crits-Christoph A."/>
            <person name="Burstein D."/>
            <person name="Anantharaman K."/>
            <person name="Lane K.R."/>
            <person name="Thomas B.C."/>
            <person name="Pan C."/>
            <person name="Northen T.R."/>
            <person name="Banfield J.F."/>
        </authorList>
    </citation>
    <scope>NUCLEOTIDE SEQUENCE [LARGE SCALE GENOMIC DNA]</scope>
    <source>
        <strain evidence="3">WS_3</strain>
    </source>
</reference>
<dbReference type="Pfam" id="PF01370">
    <property type="entry name" value="Epimerase"/>
    <property type="match status" value="1"/>
</dbReference>
<sequence length="328" mass="35058">MRVLSHLGHGSAGHDVDPGLPATAVITGATGFLGGALARRLARGGSRVLGVVRQPQRAPAEIMCVAGDVLDPGTWERVAEHLPSERRSLVVFHMAGMASVRGCDEDPRAAVTANLAAVGAVLDACRVLGIRRVVFPSSGLVYQPRRHRPLTENDVIAPPSIYAATKAAAERLLEGYAYAFGMSCDVARLSSAYGPRVSSESVVGTLLRQAVGCQPLQVRTGRPVRDFLFEEDAVEGLLALARRGGAPGLRVFNLSTGRGTSVRVLALTVARLLGRPLDFSEVQSTPESQTDRMVLANRRIRAWTGWRPRHSLASGLRRTLHDLQGTNA</sequence>
<dbReference type="AlphaFoldDB" id="A0A538SG82"/>